<dbReference type="PANTHER" id="PTHR33844">
    <property type="entry name" value="SULFOTRANSFER_1 DOMAIN-CONTAINING PROTEIN"/>
    <property type="match status" value="1"/>
</dbReference>
<reference evidence="2 3" key="2">
    <citation type="journal article" date="2019" name="G3 (Bethesda)">
        <title>Hybrid Assembly of the Genome of the Entomopathogenic Nematode Steinernema carpocapsae Identifies the X-Chromosome.</title>
        <authorList>
            <person name="Serra L."/>
            <person name="Macchietto M."/>
            <person name="Macias-Munoz A."/>
            <person name="McGill C.J."/>
            <person name="Rodriguez I.M."/>
            <person name="Rodriguez B."/>
            <person name="Murad R."/>
            <person name="Mortazavi A."/>
        </authorList>
    </citation>
    <scope>NUCLEOTIDE SEQUENCE [LARGE SCALE GENOMIC DNA]</scope>
    <source>
        <strain evidence="2 3">ALL</strain>
    </source>
</reference>
<evidence type="ECO:0008006" key="4">
    <source>
        <dbReference type="Google" id="ProtNLM"/>
    </source>
</evidence>
<name>A0A4U5NK83_STECR</name>
<feature type="transmembrane region" description="Helical" evidence="1">
    <location>
        <begin position="19"/>
        <end position="38"/>
    </location>
</feature>
<keyword evidence="1" id="KW-1133">Transmembrane helix</keyword>
<evidence type="ECO:0000313" key="3">
    <source>
        <dbReference type="Proteomes" id="UP000298663"/>
    </source>
</evidence>
<dbReference type="EMBL" id="AZBU02000004">
    <property type="protein sequence ID" value="TKR83081.1"/>
    <property type="molecule type" value="Genomic_DNA"/>
</dbReference>
<evidence type="ECO:0000256" key="1">
    <source>
        <dbReference type="SAM" id="Phobius"/>
    </source>
</evidence>
<dbReference type="STRING" id="34508.A0A4U5NK83"/>
<dbReference type="InterPro" id="IPR027417">
    <property type="entry name" value="P-loop_NTPase"/>
</dbReference>
<protein>
    <recommendedName>
        <fullName evidence="4">Sulfotransferase domain-containing protein</fullName>
    </recommendedName>
</protein>
<dbReference type="AlphaFoldDB" id="A0A4U5NK83"/>
<keyword evidence="1" id="KW-0812">Transmembrane</keyword>
<dbReference type="PANTHER" id="PTHR33844:SF1">
    <property type="entry name" value="SULFOTRANSFERASE DOMAIN-CONTAINING PROTEIN"/>
    <property type="match status" value="1"/>
</dbReference>
<organism evidence="2 3">
    <name type="scientific">Steinernema carpocapsae</name>
    <name type="common">Entomopathogenic nematode</name>
    <dbReference type="NCBI Taxonomy" id="34508"/>
    <lineage>
        <taxon>Eukaryota</taxon>
        <taxon>Metazoa</taxon>
        <taxon>Ecdysozoa</taxon>
        <taxon>Nematoda</taxon>
        <taxon>Chromadorea</taxon>
        <taxon>Rhabditida</taxon>
        <taxon>Tylenchina</taxon>
        <taxon>Panagrolaimomorpha</taxon>
        <taxon>Strongyloidoidea</taxon>
        <taxon>Steinernematidae</taxon>
        <taxon>Steinernema</taxon>
    </lineage>
</organism>
<reference evidence="2 3" key="1">
    <citation type="journal article" date="2015" name="Genome Biol.">
        <title>Comparative genomics of Steinernema reveals deeply conserved gene regulatory networks.</title>
        <authorList>
            <person name="Dillman A.R."/>
            <person name="Macchietto M."/>
            <person name="Porter C.F."/>
            <person name="Rogers A."/>
            <person name="Williams B."/>
            <person name="Antoshechkin I."/>
            <person name="Lee M.M."/>
            <person name="Goodwin Z."/>
            <person name="Lu X."/>
            <person name="Lewis E.E."/>
            <person name="Goodrich-Blair H."/>
            <person name="Stock S.P."/>
            <person name="Adams B.J."/>
            <person name="Sternberg P.W."/>
            <person name="Mortazavi A."/>
        </authorList>
    </citation>
    <scope>NUCLEOTIDE SEQUENCE [LARGE SCALE GENOMIC DNA]</scope>
    <source>
        <strain evidence="2 3">ALL</strain>
    </source>
</reference>
<gene>
    <name evidence="2" type="ORF">L596_016732</name>
</gene>
<accession>A0A4U5NK83</accession>
<dbReference type="OrthoDB" id="5912733at2759"/>
<proteinExistence type="predicted"/>
<evidence type="ECO:0000313" key="2">
    <source>
        <dbReference type="EMBL" id="TKR83081.1"/>
    </source>
</evidence>
<dbReference type="SUPFAM" id="SSF52540">
    <property type="entry name" value="P-loop containing nucleoside triphosphate hydrolases"/>
    <property type="match status" value="1"/>
</dbReference>
<sequence>MSCCFQIDWAYVKAGFETAVFVVYALFFQLFSYVQLVYRAGQNTAKIPSGHGRVSAIVIKKKRDPEEIASSLDFLTIHESFKPLASFLNEYWALYCFDNKNAVFVELPEPHVEYQAKDYPFVYIPLFEQATRVAYVPIDDFVAYCAELNKKPQPRTVLYTNTARCGSTLLAQMLCQKNVSVCYGEPYPLTNLGIGMDEGYYSIDYIKKVLPAAITYLRKDVPADQLCVLKTASTEARLVPFTKNVDNLQHIFMFRKNGLGSVERVMKRDKAMLLLLEIYRRSPKISNLISWLAAGEGKFMRELEPKTIVEWAALVYAAPYSYYEKNKDKYLTIIWHNDLIENPEKTIQDLFDKLKIPSDCVSAALKCMKYDSQDGTFLSRKVMSKIKATEPSAEEIDKLKLYSKHMGIPEWILLGDQ</sequence>
<keyword evidence="1" id="KW-0472">Membrane</keyword>
<dbReference type="Proteomes" id="UP000298663">
    <property type="component" value="Unassembled WGS sequence"/>
</dbReference>
<dbReference type="Gene3D" id="3.40.50.300">
    <property type="entry name" value="P-loop containing nucleotide triphosphate hydrolases"/>
    <property type="match status" value="1"/>
</dbReference>
<keyword evidence="3" id="KW-1185">Reference proteome</keyword>
<comment type="caution">
    <text evidence="2">The sequence shown here is derived from an EMBL/GenBank/DDBJ whole genome shotgun (WGS) entry which is preliminary data.</text>
</comment>